<accession>A0ABS6AVB7</accession>
<proteinExistence type="predicted"/>
<protein>
    <submittedName>
        <fullName evidence="9">ABC transporter permease</fullName>
    </submittedName>
</protein>
<feature type="transmembrane region" description="Helical" evidence="8">
    <location>
        <begin position="20"/>
        <end position="40"/>
    </location>
</feature>
<keyword evidence="3" id="KW-1003">Cell membrane</keyword>
<feature type="transmembrane region" description="Helical" evidence="8">
    <location>
        <begin position="271"/>
        <end position="290"/>
    </location>
</feature>
<feature type="transmembrane region" description="Helical" evidence="8">
    <location>
        <begin position="246"/>
        <end position="264"/>
    </location>
</feature>
<dbReference type="Proteomes" id="UP000733379">
    <property type="component" value="Unassembled WGS sequence"/>
</dbReference>
<keyword evidence="5 8" id="KW-0812">Transmembrane</keyword>
<dbReference type="Pfam" id="PF02653">
    <property type="entry name" value="BPD_transp_2"/>
    <property type="match status" value="1"/>
</dbReference>
<evidence type="ECO:0000256" key="1">
    <source>
        <dbReference type="ARBA" id="ARBA00004651"/>
    </source>
</evidence>
<dbReference type="PANTHER" id="PTHR32196">
    <property type="entry name" value="ABC TRANSPORTER PERMEASE PROTEIN YPHD-RELATED-RELATED"/>
    <property type="match status" value="1"/>
</dbReference>
<feature type="transmembrane region" description="Helical" evidence="8">
    <location>
        <begin position="97"/>
        <end position="118"/>
    </location>
</feature>
<reference evidence="9 10" key="1">
    <citation type="submission" date="2021-06" db="EMBL/GenBank/DDBJ databases">
        <title>Actinomycetes sequencing.</title>
        <authorList>
            <person name="Shan Q."/>
        </authorList>
    </citation>
    <scope>NUCLEOTIDE SEQUENCE [LARGE SCALE GENOMIC DNA]</scope>
    <source>
        <strain evidence="9 10">NEAU-G5</strain>
    </source>
</reference>
<dbReference type="EMBL" id="JAHKNI010000003">
    <property type="protein sequence ID" value="MBU3061967.1"/>
    <property type="molecule type" value="Genomic_DNA"/>
</dbReference>
<comment type="caution">
    <text evidence="9">The sequence shown here is derived from an EMBL/GenBank/DDBJ whole genome shotgun (WGS) entry which is preliminary data.</text>
</comment>
<feature type="transmembrane region" description="Helical" evidence="8">
    <location>
        <begin position="125"/>
        <end position="151"/>
    </location>
</feature>
<evidence type="ECO:0000256" key="6">
    <source>
        <dbReference type="ARBA" id="ARBA00022989"/>
    </source>
</evidence>
<feature type="transmembrane region" description="Helical" evidence="8">
    <location>
        <begin position="46"/>
        <end position="67"/>
    </location>
</feature>
<dbReference type="CDD" id="cd06579">
    <property type="entry name" value="TM_PBP1_transp_AraH_like"/>
    <property type="match status" value="1"/>
</dbReference>
<keyword evidence="4" id="KW-0997">Cell inner membrane</keyword>
<sequence length="325" mass="33513">MTERTFGAAVLQPLVRQKELSILIATVAVAIYFSGTTHGFNSSDNYLTIVHYLAPWAIVAAGEVMLLICGEIDLSTGFMFTLSPFILMSFYNGGTPLILAVLLALAICAGIGALNGFVTTRFGIASFIVTLGSSFLLEGISLLMSNGAPIAAPSSGWVVQLFGKAHWAEPLWVLGIVVVMQILLSATRFGVSTQATGGNPVGAAEAGIRVNLVKIVNFSIAGTLAGLGGIIDGLRLGSFDPTNGGPNTMFLAVASAVIGGTALLGGRGTVVGALLGSILLGIVFDGFALAGVNANTFDVVLGIAIVIAMLLNVYLGHLRKRVSRT</sequence>
<evidence type="ECO:0000256" key="2">
    <source>
        <dbReference type="ARBA" id="ARBA00022448"/>
    </source>
</evidence>
<evidence type="ECO:0000313" key="10">
    <source>
        <dbReference type="Proteomes" id="UP000733379"/>
    </source>
</evidence>
<dbReference type="InterPro" id="IPR001851">
    <property type="entry name" value="ABC_transp_permease"/>
</dbReference>
<evidence type="ECO:0000256" key="5">
    <source>
        <dbReference type="ARBA" id="ARBA00022692"/>
    </source>
</evidence>
<feature type="transmembrane region" description="Helical" evidence="8">
    <location>
        <begin position="212"/>
        <end position="234"/>
    </location>
</feature>
<evidence type="ECO:0000256" key="8">
    <source>
        <dbReference type="SAM" id="Phobius"/>
    </source>
</evidence>
<evidence type="ECO:0000313" key="9">
    <source>
        <dbReference type="EMBL" id="MBU3061967.1"/>
    </source>
</evidence>
<evidence type="ECO:0000256" key="4">
    <source>
        <dbReference type="ARBA" id="ARBA00022519"/>
    </source>
</evidence>
<keyword evidence="2" id="KW-0813">Transport</keyword>
<feature type="transmembrane region" description="Helical" evidence="8">
    <location>
        <begin position="296"/>
        <end position="315"/>
    </location>
</feature>
<gene>
    <name evidence="9" type="ORF">KO481_10575</name>
</gene>
<organism evidence="9 10">
    <name type="scientific">Nocardia albiluteola</name>
    <dbReference type="NCBI Taxonomy" id="2842303"/>
    <lineage>
        <taxon>Bacteria</taxon>
        <taxon>Bacillati</taxon>
        <taxon>Actinomycetota</taxon>
        <taxon>Actinomycetes</taxon>
        <taxon>Mycobacteriales</taxon>
        <taxon>Nocardiaceae</taxon>
        <taxon>Nocardia</taxon>
    </lineage>
</organism>
<evidence type="ECO:0000256" key="3">
    <source>
        <dbReference type="ARBA" id="ARBA00022475"/>
    </source>
</evidence>
<comment type="subcellular location">
    <subcellularLocation>
        <location evidence="1">Cell membrane</location>
        <topology evidence="1">Multi-pass membrane protein</topology>
    </subcellularLocation>
</comment>
<evidence type="ECO:0000256" key="7">
    <source>
        <dbReference type="ARBA" id="ARBA00023136"/>
    </source>
</evidence>
<keyword evidence="6 8" id="KW-1133">Transmembrane helix</keyword>
<keyword evidence="10" id="KW-1185">Reference proteome</keyword>
<dbReference type="RefSeq" id="WP_215916879.1">
    <property type="nucleotide sequence ID" value="NZ_JAHKNI010000003.1"/>
</dbReference>
<dbReference type="PANTHER" id="PTHR32196:SF21">
    <property type="entry name" value="ABC TRANSPORTER PERMEASE PROTEIN YPHD-RELATED"/>
    <property type="match status" value="1"/>
</dbReference>
<name>A0ABS6AVB7_9NOCA</name>
<feature type="transmembrane region" description="Helical" evidence="8">
    <location>
        <begin position="171"/>
        <end position="191"/>
    </location>
</feature>
<feature type="transmembrane region" description="Helical" evidence="8">
    <location>
        <begin position="74"/>
        <end position="91"/>
    </location>
</feature>
<keyword evidence="7 8" id="KW-0472">Membrane</keyword>